<protein>
    <submittedName>
        <fullName evidence="1">Uncharacterized protein</fullName>
    </submittedName>
</protein>
<name>F1TEA2_9FIRM</name>
<dbReference type="EMBL" id="ACXX02000009">
    <property type="protein sequence ID" value="EGD47068.1"/>
    <property type="molecule type" value="Genomic_DNA"/>
</dbReference>
<comment type="caution">
    <text evidence="1">The sequence shown here is derived from an EMBL/GenBank/DDBJ whole genome shotgun (WGS) entry which is preliminary data.</text>
</comment>
<dbReference type="Proteomes" id="UP000003860">
    <property type="component" value="Unassembled WGS sequence"/>
</dbReference>
<proteinExistence type="predicted"/>
<evidence type="ECO:0000313" key="2">
    <source>
        <dbReference type="Proteomes" id="UP000003860"/>
    </source>
</evidence>
<accession>F1TEA2</accession>
<reference evidence="1" key="2">
    <citation type="submission" date="2011-01" db="EMBL/GenBank/DDBJ databases">
        <title>The Non-contiguous Finished genome of Clostridium papyrosolvens.</title>
        <authorList>
            <person name="Lucas S."/>
            <person name="Copeland A."/>
            <person name="Lapidus A."/>
            <person name="Cheng J.-F."/>
            <person name="Goodwin L."/>
            <person name="Pitluck S."/>
            <person name="Misra M."/>
            <person name="Chertkov O."/>
            <person name="Detter J.C."/>
            <person name="Han C."/>
            <person name="Tapia R."/>
            <person name="Land M."/>
            <person name="Hauser L."/>
            <person name="Kyrpides N."/>
            <person name="Ivanova N."/>
            <person name="Pagani I."/>
            <person name="Mouttaki H."/>
            <person name="He Z."/>
            <person name="Zhou J."/>
            <person name="Hemme C.L."/>
            <person name="Woyke T."/>
        </authorList>
    </citation>
    <scope>NUCLEOTIDE SEQUENCE [LARGE SCALE GENOMIC DNA]</scope>
    <source>
        <strain evidence="1">DSM 2782</strain>
    </source>
</reference>
<reference evidence="1" key="1">
    <citation type="submission" date="2009-07" db="EMBL/GenBank/DDBJ databases">
        <authorList>
            <consortium name="US DOE Joint Genome Institute (JGI-PGF)"/>
            <person name="Lucas S."/>
            <person name="Copeland A."/>
            <person name="Lapidus A."/>
            <person name="Glavina del Rio T."/>
            <person name="Tice H."/>
            <person name="Bruce D."/>
            <person name="Goodwin L."/>
            <person name="Pitluck S."/>
            <person name="Larimer F."/>
            <person name="Land M.L."/>
            <person name="Mouttaki H."/>
            <person name="He Z."/>
            <person name="Zhou J."/>
            <person name="Hemme C.L."/>
        </authorList>
    </citation>
    <scope>NUCLEOTIDE SEQUENCE</scope>
    <source>
        <strain evidence="1">DSM 2782</strain>
    </source>
</reference>
<sequence length="70" mass="8466">MEREKTNIEILNENFHSIITEILNRFDFNKTSDIEELTKSYCDQYLEVRRLVKEIYTPEPTKLTIKTLKK</sequence>
<dbReference type="AlphaFoldDB" id="F1TEA2"/>
<organism evidence="1 2">
    <name type="scientific">Ruminiclostridium papyrosolvens DSM 2782</name>
    <dbReference type="NCBI Taxonomy" id="588581"/>
    <lineage>
        <taxon>Bacteria</taxon>
        <taxon>Bacillati</taxon>
        <taxon>Bacillota</taxon>
        <taxon>Clostridia</taxon>
        <taxon>Eubacteriales</taxon>
        <taxon>Oscillospiraceae</taxon>
        <taxon>Ruminiclostridium</taxon>
    </lineage>
</organism>
<keyword evidence="2" id="KW-1185">Reference proteome</keyword>
<evidence type="ECO:0000313" key="1">
    <source>
        <dbReference type="EMBL" id="EGD47068.1"/>
    </source>
</evidence>
<dbReference type="RefSeq" id="WP_004620051.1">
    <property type="nucleotide sequence ID" value="NZ_ACXX02000009.1"/>
</dbReference>
<gene>
    <name evidence="1" type="ORF">Cpap_1460</name>
</gene>